<dbReference type="EMBL" id="CM055095">
    <property type="protein sequence ID" value="KAJ7559784.1"/>
    <property type="molecule type" value="Genomic_DNA"/>
</dbReference>
<protein>
    <submittedName>
        <fullName evidence="1">Uncharacterized protein</fullName>
    </submittedName>
</protein>
<sequence>MTSLSTIIASSENYETSKLSCKIRSSRRTQKSKHDSSDSEDEYKSESSSSSSSFEFDFSDSSNTETDDADRRKKRKSKRKEDSKTIEDKSVTSKVEKLWKINMADLNKKFNYLKVQISKVANKRPKASSLNSEIWCTKCDTFAHSIEDCKSVNVKYYEDPSQEVLFIFQDDATTNYV</sequence>
<reference evidence="2" key="1">
    <citation type="journal article" date="2024" name="Proc. Natl. Acad. Sci. U.S.A.">
        <title>Extraordinary preservation of gene collinearity over three hundred million years revealed in homosporous lycophytes.</title>
        <authorList>
            <person name="Li C."/>
            <person name="Wickell D."/>
            <person name="Kuo L.Y."/>
            <person name="Chen X."/>
            <person name="Nie B."/>
            <person name="Liao X."/>
            <person name="Peng D."/>
            <person name="Ji J."/>
            <person name="Jenkins J."/>
            <person name="Williams M."/>
            <person name="Shu S."/>
            <person name="Plott C."/>
            <person name="Barry K."/>
            <person name="Rajasekar S."/>
            <person name="Grimwood J."/>
            <person name="Han X."/>
            <person name="Sun S."/>
            <person name="Hou Z."/>
            <person name="He W."/>
            <person name="Dai G."/>
            <person name="Sun C."/>
            <person name="Schmutz J."/>
            <person name="Leebens-Mack J.H."/>
            <person name="Li F.W."/>
            <person name="Wang L."/>
        </authorList>
    </citation>
    <scope>NUCLEOTIDE SEQUENCE [LARGE SCALE GENOMIC DNA]</scope>
    <source>
        <strain evidence="2">cv. PW_Plant_1</strain>
    </source>
</reference>
<proteinExistence type="predicted"/>
<organism evidence="1 2">
    <name type="scientific">Diphasiastrum complanatum</name>
    <name type="common">Issler's clubmoss</name>
    <name type="synonym">Lycopodium complanatum</name>
    <dbReference type="NCBI Taxonomy" id="34168"/>
    <lineage>
        <taxon>Eukaryota</taxon>
        <taxon>Viridiplantae</taxon>
        <taxon>Streptophyta</taxon>
        <taxon>Embryophyta</taxon>
        <taxon>Tracheophyta</taxon>
        <taxon>Lycopodiopsida</taxon>
        <taxon>Lycopodiales</taxon>
        <taxon>Lycopodiaceae</taxon>
        <taxon>Lycopodioideae</taxon>
        <taxon>Diphasiastrum</taxon>
    </lineage>
</organism>
<dbReference type="Proteomes" id="UP001162992">
    <property type="component" value="Chromosome 4"/>
</dbReference>
<gene>
    <name evidence="1" type="ORF">O6H91_04G101100</name>
</gene>
<keyword evidence="2" id="KW-1185">Reference proteome</keyword>
<evidence type="ECO:0000313" key="1">
    <source>
        <dbReference type="EMBL" id="KAJ7559784.1"/>
    </source>
</evidence>
<evidence type="ECO:0000313" key="2">
    <source>
        <dbReference type="Proteomes" id="UP001162992"/>
    </source>
</evidence>
<name>A0ACC2DZK4_DIPCM</name>
<comment type="caution">
    <text evidence="1">The sequence shown here is derived from an EMBL/GenBank/DDBJ whole genome shotgun (WGS) entry which is preliminary data.</text>
</comment>
<accession>A0ACC2DZK4</accession>